<dbReference type="WBParaSite" id="maker-PairedContig_1075-snap-gene-1.10-mRNA-1">
    <property type="protein sequence ID" value="maker-PairedContig_1075-snap-gene-1.10-mRNA-1"/>
    <property type="gene ID" value="maker-PairedContig_1075-snap-gene-1.10"/>
</dbReference>
<feature type="transmembrane region" description="Helical" evidence="1">
    <location>
        <begin position="105"/>
        <end position="121"/>
    </location>
</feature>
<protein>
    <submittedName>
        <fullName evidence="2">Uncharacterized protein</fullName>
    </submittedName>
</protein>
<keyword evidence="1" id="KW-1133">Transmembrane helix</keyword>
<evidence type="ECO:0000256" key="1">
    <source>
        <dbReference type="SAM" id="Phobius"/>
    </source>
</evidence>
<keyword evidence="1" id="KW-0472">Membrane</keyword>
<evidence type="ECO:0000313" key="2">
    <source>
        <dbReference type="WBParaSite" id="maker-PairedContig_1075-snap-gene-1.10-mRNA-1"/>
    </source>
</evidence>
<organism evidence="2">
    <name type="scientific">Wuchereria bancrofti</name>
    <dbReference type="NCBI Taxonomy" id="6293"/>
    <lineage>
        <taxon>Eukaryota</taxon>
        <taxon>Metazoa</taxon>
        <taxon>Ecdysozoa</taxon>
        <taxon>Nematoda</taxon>
        <taxon>Chromadorea</taxon>
        <taxon>Rhabditida</taxon>
        <taxon>Spirurina</taxon>
        <taxon>Spiruromorpha</taxon>
        <taxon>Filarioidea</taxon>
        <taxon>Onchocercidae</taxon>
        <taxon>Wuchereria</taxon>
    </lineage>
</organism>
<proteinExistence type="predicted"/>
<keyword evidence="1" id="KW-0812">Transmembrane</keyword>
<sequence>MRQRHKYALKICDESANRNSFVKTVSHVTCKQLRMKNICNRIMKIEITKCSIGNNKSVAGVTRHAVSGVRACSMELRDSATAMPDIMVLTVSLMMTMSVRISHVIGWRIAVILTAHILAPASRDFKEMDMSALWDKAIKSRDVRWSHSISATRFLFVADQENQISP</sequence>
<reference evidence="2" key="1">
    <citation type="submission" date="2016-11" db="UniProtKB">
        <authorList>
            <consortium name="WormBaseParasite"/>
        </authorList>
    </citation>
    <scope>IDENTIFICATION</scope>
    <source>
        <strain evidence="2">pt0022</strain>
    </source>
</reference>
<name>A0A1I8EA75_WUCBA</name>
<accession>A0A1I8EA75</accession>
<dbReference type="AlphaFoldDB" id="A0A1I8EA75"/>